<feature type="compositionally biased region" description="Basic and acidic residues" evidence="1">
    <location>
        <begin position="539"/>
        <end position="549"/>
    </location>
</feature>
<feature type="compositionally biased region" description="Polar residues" evidence="1">
    <location>
        <begin position="1"/>
        <end position="11"/>
    </location>
</feature>
<evidence type="ECO:0000256" key="1">
    <source>
        <dbReference type="SAM" id="MobiDB-lite"/>
    </source>
</evidence>
<dbReference type="AlphaFoldDB" id="A0A165ZLG1"/>
<dbReference type="EMBL" id="KV428182">
    <property type="protein sequence ID" value="KZT34418.1"/>
    <property type="molecule type" value="Genomic_DNA"/>
</dbReference>
<feature type="region of interest" description="Disordered" evidence="1">
    <location>
        <begin position="539"/>
        <end position="558"/>
    </location>
</feature>
<protein>
    <submittedName>
        <fullName evidence="2">Uncharacterized protein</fullName>
    </submittedName>
</protein>
<feature type="compositionally biased region" description="Low complexity" evidence="1">
    <location>
        <begin position="77"/>
        <end position="102"/>
    </location>
</feature>
<keyword evidence="3" id="KW-1185">Reference proteome</keyword>
<reference evidence="2 3" key="1">
    <citation type="journal article" date="2016" name="Mol. Biol. Evol.">
        <title>Comparative Genomics of Early-Diverging Mushroom-Forming Fungi Provides Insights into the Origins of Lignocellulose Decay Capabilities.</title>
        <authorList>
            <person name="Nagy L.G."/>
            <person name="Riley R."/>
            <person name="Tritt A."/>
            <person name="Adam C."/>
            <person name="Daum C."/>
            <person name="Floudas D."/>
            <person name="Sun H."/>
            <person name="Yadav J.S."/>
            <person name="Pangilinan J."/>
            <person name="Larsson K.H."/>
            <person name="Matsuura K."/>
            <person name="Barry K."/>
            <person name="Labutti K."/>
            <person name="Kuo R."/>
            <person name="Ohm R.A."/>
            <person name="Bhattacharya S.S."/>
            <person name="Shirouzu T."/>
            <person name="Yoshinaga Y."/>
            <person name="Martin F.M."/>
            <person name="Grigoriev I.V."/>
            <person name="Hibbett D.S."/>
        </authorList>
    </citation>
    <scope>NUCLEOTIDE SEQUENCE [LARGE SCALE GENOMIC DNA]</scope>
    <source>
        <strain evidence="2 3">HHB10207 ss-3</strain>
    </source>
</reference>
<sequence length="590" mass="62809">MADRNQSSVGTSEIVGIAAPADPGSSSIQRAPWDTPPVIPLPLASTYEAENLYYLSRLPFFNFERFRVWELERRKAAAAAESSKTPETTTTTEATQGAEVVEGTPNPPLVPRNFGHTDVPIPSNTTPISQSSDDHSAEPLAGQAIRDPDDKDEDSLESRAESLTPPIQEHHPSASASSEKEGADESSTLQHTDLPSPQAQSVEDEPPSADVAPPQSVGTRGSLSEHAPGLPSQISTPDPTDDQPPDVQTSYRPPQSLPDQDEPPAPETPSSESRTTLHDPVLPGAHSASPAQPTQEIPSVSPRENLPVRTSSFVVDPPAPYPPFAEPIGPVPSAPANPPPPNEKSQPPSPPSDPGSGPSSRSQNFRIAEPYEIITMDTEDGNRVELVLQSVISGTNPLNQKPAYALFYLLRFHASRARFCSAKIKFSFSYVEGSGGPTVLFTYPNKTLQEISMEAFGSTLRDYLRKFNVGNLDEFLSGFTSGGKEGGSERVTVTGSQGIPFLTHSATIDIRENAQSAGGIPASVPFFVLCNCRPFETKAKGTTRQKDGPDVSTSKISGSFQTIVQPEMKKSGEPIKTEGTVTPGGGGCCG</sequence>
<feature type="compositionally biased region" description="Polar residues" evidence="1">
    <location>
        <begin position="289"/>
        <end position="298"/>
    </location>
</feature>
<feature type="compositionally biased region" description="Polar residues" evidence="1">
    <location>
        <begin position="122"/>
        <end position="131"/>
    </location>
</feature>
<feature type="compositionally biased region" description="Pro residues" evidence="1">
    <location>
        <begin position="317"/>
        <end position="353"/>
    </location>
</feature>
<name>A0A165ZLG1_9AGAM</name>
<feature type="compositionally biased region" description="Basic and acidic residues" evidence="1">
    <location>
        <begin position="168"/>
        <end position="183"/>
    </location>
</feature>
<proteinExistence type="predicted"/>
<feature type="compositionally biased region" description="Polar residues" evidence="1">
    <location>
        <begin position="185"/>
        <end position="201"/>
    </location>
</feature>
<evidence type="ECO:0000313" key="2">
    <source>
        <dbReference type="EMBL" id="KZT34418.1"/>
    </source>
</evidence>
<evidence type="ECO:0000313" key="3">
    <source>
        <dbReference type="Proteomes" id="UP000076798"/>
    </source>
</evidence>
<dbReference type="Proteomes" id="UP000076798">
    <property type="component" value="Unassembled WGS sequence"/>
</dbReference>
<feature type="compositionally biased region" description="Low complexity" evidence="1">
    <location>
        <begin position="354"/>
        <end position="363"/>
    </location>
</feature>
<feature type="region of interest" description="Disordered" evidence="1">
    <location>
        <begin position="1"/>
        <end position="33"/>
    </location>
</feature>
<organism evidence="2 3">
    <name type="scientific">Sistotremastrum suecicum HHB10207 ss-3</name>
    <dbReference type="NCBI Taxonomy" id="1314776"/>
    <lineage>
        <taxon>Eukaryota</taxon>
        <taxon>Fungi</taxon>
        <taxon>Dikarya</taxon>
        <taxon>Basidiomycota</taxon>
        <taxon>Agaricomycotina</taxon>
        <taxon>Agaricomycetes</taxon>
        <taxon>Sistotremastrales</taxon>
        <taxon>Sistotremastraceae</taxon>
        <taxon>Sistotremastrum</taxon>
    </lineage>
</organism>
<accession>A0A165ZLG1</accession>
<gene>
    <name evidence="2" type="ORF">SISSUDRAFT_1052822</name>
</gene>
<feature type="region of interest" description="Disordered" evidence="1">
    <location>
        <begin position="75"/>
        <end position="364"/>
    </location>
</feature>